<proteinExistence type="predicted"/>
<accession>A0A179F8Q6</accession>
<name>A0A179F8Q6_METCM</name>
<dbReference type="RefSeq" id="XP_018139365.1">
    <property type="nucleotide sequence ID" value="XM_018287999.1"/>
</dbReference>
<dbReference type="OrthoDB" id="27214at2759"/>
<dbReference type="PANTHER" id="PTHR37049:SF4">
    <property type="entry name" value="RHODANESE DOMAIN-CONTAINING PROTEIN"/>
    <property type="match status" value="1"/>
</dbReference>
<evidence type="ECO:0000256" key="1">
    <source>
        <dbReference type="SAM" id="MobiDB-lite"/>
    </source>
</evidence>
<feature type="chain" id="PRO_5008101394" evidence="2">
    <location>
        <begin position="22"/>
        <end position="804"/>
    </location>
</feature>
<dbReference type="Gene3D" id="3.90.226.10">
    <property type="entry name" value="2-enoyl-CoA Hydratase, Chain A, domain 1"/>
    <property type="match status" value="1"/>
</dbReference>
<dbReference type="SUPFAM" id="SSF52096">
    <property type="entry name" value="ClpP/crotonase"/>
    <property type="match status" value="1"/>
</dbReference>
<dbReference type="InterPro" id="IPR052766">
    <property type="entry name" value="S41A_metabolite_peptidase"/>
</dbReference>
<reference evidence="4 5" key="1">
    <citation type="journal article" date="2016" name="PLoS Pathog.">
        <title>Biosynthesis of antibiotic leucinostatins in bio-control fungus Purpureocillium lilacinum and their inhibition on phytophthora revealed by genome mining.</title>
        <authorList>
            <person name="Wang G."/>
            <person name="Liu Z."/>
            <person name="Lin R."/>
            <person name="Li E."/>
            <person name="Mao Z."/>
            <person name="Ling J."/>
            <person name="Yang Y."/>
            <person name="Yin W.B."/>
            <person name="Xie B."/>
        </authorList>
    </citation>
    <scope>NUCLEOTIDE SEQUENCE [LARGE SCALE GENOMIC DNA]</scope>
    <source>
        <strain evidence="4">170</strain>
    </source>
</reference>
<dbReference type="Pfam" id="PF23658">
    <property type="entry name" value="PDZ_CPAF_rel"/>
    <property type="match status" value="1"/>
</dbReference>
<dbReference type="InterPro" id="IPR056186">
    <property type="entry name" value="PDZ_CPAF-rel"/>
</dbReference>
<organism evidence="4 5">
    <name type="scientific">Pochonia chlamydosporia 170</name>
    <dbReference type="NCBI Taxonomy" id="1380566"/>
    <lineage>
        <taxon>Eukaryota</taxon>
        <taxon>Fungi</taxon>
        <taxon>Dikarya</taxon>
        <taxon>Ascomycota</taxon>
        <taxon>Pezizomycotina</taxon>
        <taxon>Sordariomycetes</taxon>
        <taxon>Hypocreomycetidae</taxon>
        <taxon>Hypocreales</taxon>
        <taxon>Clavicipitaceae</taxon>
        <taxon>Pochonia</taxon>
    </lineage>
</organism>
<evidence type="ECO:0000256" key="2">
    <source>
        <dbReference type="SAM" id="SignalP"/>
    </source>
</evidence>
<dbReference type="KEGG" id="pchm:VFPPC_09467"/>
<feature type="signal peptide" evidence="2">
    <location>
        <begin position="1"/>
        <end position="21"/>
    </location>
</feature>
<keyword evidence="5" id="KW-1185">Reference proteome</keyword>
<keyword evidence="2" id="KW-0732">Signal</keyword>
<dbReference type="GeneID" id="28851993"/>
<dbReference type="Proteomes" id="UP000078397">
    <property type="component" value="Unassembled WGS sequence"/>
</dbReference>
<protein>
    <submittedName>
        <fullName evidence="4">Pyridine nucleotide-disulfide oxidoreductase family protein</fullName>
    </submittedName>
</protein>
<evidence type="ECO:0000313" key="5">
    <source>
        <dbReference type="Proteomes" id="UP000078397"/>
    </source>
</evidence>
<evidence type="ECO:0000259" key="3">
    <source>
        <dbReference type="Pfam" id="PF23658"/>
    </source>
</evidence>
<feature type="domain" description="CPAF-like PDZ" evidence="3">
    <location>
        <begin position="241"/>
        <end position="361"/>
    </location>
</feature>
<evidence type="ECO:0000313" key="4">
    <source>
        <dbReference type="EMBL" id="OAQ61661.1"/>
    </source>
</evidence>
<sequence>MRSNTIVAAALLAGAAELAAADGCNADNCLRAMRATQIPGRLESAKAFCATYTKATGTIAPTAIPSFAADGCKDNLNAPMPLRISSACSCIAPGTSTTSTPTTPTTTPTSTATGNPCAKVSASWAAQKKTTATPTVAASLAHECLKTVPLGKDQAIQLIDAIEPYLEWQSDAGYKKDPPKSYFYPGFDIFGNLAKVRSNVKAGKYAGEFDFQTDLYKQIWAPGQDGHYVLYPDLLARAFKWRRAVPPIVSISEDGKSLPVIKLQTDVVANPKTAQAITKINGIDAAKYVEDTVNGASYLQDVDSSYNTMFWSKSTAANGGVGNFVAGGRSALFYHGDTTKLTYANGTTVEIENKAYIVGDMTGVVDGPSMYKKFCTPVPIQNAAAAPAAAPANVTIPGYPKPVIATSDGVVSGYYLSGPGLDDVAVLYLMSFEPKSPAEFQAVISDFLREAKAAGKTKLVVDFQNNGGGYILLGYDFFRQLFPSVVQDGNSRWKQSKSFAYLSRVISDYVKDVNPATETDEDKLSLYETWYNYRYDMNITNQPFATFDDKFHPHVYKNTDYTNLMRWNLTDPLTTTDPKFGMGIEISGYGTRANLTQPFKAEDIIILYDGACSSTCTLASEMLRIQAGVKSVAMGGRPKKGPIQGVGGVKGSQVLNLINIYGYTNYVSQLTNDAKIKAEFKRFTTLPMERSTASAVNVRDQILRDNVNDGVPAQFVAEEADCRLYWTAPMISDVTEVWKSAANSAFNGAKCAHGGISGSKPNRRSDVAPVLSGRRPARLSELVDKTPVAHSAEWEAVHLQMAIN</sequence>
<dbReference type="PANTHER" id="PTHR37049">
    <property type="entry name" value="PEPTIDASE S41 FAMILY PROTEIN"/>
    <property type="match status" value="1"/>
</dbReference>
<dbReference type="AlphaFoldDB" id="A0A179F8Q6"/>
<dbReference type="EMBL" id="LSBJ02000007">
    <property type="protein sequence ID" value="OAQ61661.1"/>
    <property type="molecule type" value="Genomic_DNA"/>
</dbReference>
<dbReference type="STRING" id="1380566.A0A179F8Q6"/>
<feature type="compositionally biased region" description="Low complexity" evidence="1">
    <location>
        <begin position="95"/>
        <end position="111"/>
    </location>
</feature>
<dbReference type="InterPro" id="IPR029045">
    <property type="entry name" value="ClpP/crotonase-like_dom_sf"/>
</dbReference>
<gene>
    <name evidence="4" type="ORF">VFPPC_09467</name>
</gene>
<feature type="region of interest" description="Disordered" evidence="1">
    <location>
        <begin position="95"/>
        <end position="114"/>
    </location>
</feature>
<comment type="caution">
    <text evidence="4">The sequence shown here is derived from an EMBL/GenBank/DDBJ whole genome shotgun (WGS) entry which is preliminary data.</text>
</comment>